<evidence type="ECO:0000256" key="1">
    <source>
        <dbReference type="SAM" id="Phobius"/>
    </source>
</evidence>
<reference evidence="2 3" key="1">
    <citation type="submission" date="2016-08" db="EMBL/GenBank/DDBJ databases">
        <authorList>
            <person name="Seilhamer J.J."/>
        </authorList>
    </citation>
    <scope>NUCLEOTIDE SEQUENCE [LARGE SCALE GENOMIC DNA]</scope>
    <source>
        <strain evidence="2 3">CFBP2542</strain>
    </source>
</reference>
<comment type="caution">
    <text evidence="2">The sequence shown here is derived from an EMBL/GenBank/DDBJ whole genome shotgun (WGS) entry which is preliminary data.</text>
</comment>
<protein>
    <submittedName>
        <fullName evidence="2">Uncharacterized protein</fullName>
    </submittedName>
</protein>
<accession>A0A2S7DA11</accession>
<evidence type="ECO:0000313" key="3">
    <source>
        <dbReference type="Proteomes" id="UP000239561"/>
    </source>
</evidence>
<sequence length="85" mass="9857">MNFLRRFRLRIFVESTQIKASIASSFLMLLQMRLFFLKLFVIKAWGVIGTSFVYASLLISLKSGRTQIKYRGGIHGLRVLQVQVF</sequence>
<name>A0A2S7DA11_9XANT</name>
<keyword evidence="1" id="KW-1133">Transmembrane helix</keyword>
<feature type="transmembrane region" description="Helical" evidence="1">
    <location>
        <begin position="42"/>
        <end position="61"/>
    </location>
</feature>
<keyword evidence="1" id="KW-0812">Transmembrane</keyword>
<evidence type="ECO:0000313" key="2">
    <source>
        <dbReference type="EMBL" id="PPU70564.1"/>
    </source>
</evidence>
<dbReference type="EMBL" id="MDED01000082">
    <property type="protein sequence ID" value="PPU70564.1"/>
    <property type="molecule type" value="Genomic_DNA"/>
</dbReference>
<gene>
    <name evidence="2" type="ORF">XcuCFBP2542_18550</name>
</gene>
<organism evidence="2 3">
    <name type="scientific">Xanthomonas cucurbitae</name>
    <dbReference type="NCBI Taxonomy" id="56453"/>
    <lineage>
        <taxon>Bacteria</taxon>
        <taxon>Pseudomonadati</taxon>
        <taxon>Pseudomonadota</taxon>
        <taxon>Gammaproteobacteria</taxon>
        <taxon>Lysobacterales</taxon>
        <taxon>Lysobacteraceae</taxon>
        <taxon>Xanthomonas</taxon>
    </lineage>
</organism>
<proteinExistence type="predicted"/>
<keyword evidence="1" id="KW-0472">Membrane</keyword>
<dbReference type="AlphaFoldDB" id="A0A2S7DA11"/>
<dbReference type="Proteomes" id="UP000239561">
    <property type="component" value="Unassembled WGS sequence"/>
</dbReference>